<dbReference type="InterPro" id="IPR036388">
    <property type="entry name" value="WH-like_DNA-bd_sf"/>
</dbReference>
<dbReference type="GO" id="GO:0003700">
    <property type="term" value="F:DNA-binding transcription factor activity"/>
    <property type="evidence" value="ECO:0007669"/>
    <property type="project" value="InterPro"/>
</dbReference>
<dbReference type="OrthoDB" id="9815009at2"/>
<dbReference type="Gene3D" id="1.10.10.10">
    <property type="entry name" value="Winged helix-like DNA-binding domain superfamily/Winged helix DNA-binding domain"/>
    <property type="match status" value="1"/>
</dbReference>
<keyword evidence="1" id="KW-0805">Transcription regulation</keyword>
<evidence type="ECO:0000256" key="2">
    <source>
        <dbReference type="ARBA" id="ARBA00023125"/>
    </source>
</evidence>
<dbReference type="Proteomes" id="UP000199087">
    <property type="component" value="Unassembled WGS sequence"/>
</dbReference>
<dbReference type="InterPro" id="IPR001034">
    <property type="entry name" value="DeoR_HTH"/>
</dbReference>
<dbReference type="PANTHER" id="PTHR34580">
    <property type="match status" value="1"/>
</dbReference>
<dbReference type="PROSITE" id="PS51000">
    <property type="entry name" value="HTH_DEOR_2"/>
    <property type="match status" value="1"/>
</dbReference>
<evidence type="ECO:0000259" key="4">
    <source>
        <dbReference type="PROSITE" id="PS51000"/>
    </source>
</evidence>
<dbReference type="InterPro" id="IPR036390">
    <property type="entry name" value="WH_DNA-bd_sf"/>
</dbReference>
<dbReference type="EMBL" id="CVRB01000003">
    <property type="protein sequence ID" value="CRK83379.1"/>
    <property type="molecule type" value="Genomic_DNA"/>
</dbReference>
<keyword evidence="2 5" id="KW-0238">DNA-binding</keyword>
<dbReference type="PANTHER" id="PTHR34580:SF1">
    <property type="entry name" value="PROTEIN PAFC"/>
    <property type="match status" value="1"/>
</dbReference>
<evidence type="ECO:0000256" key="3">
    <source>
        <dbReference type="ARBA" id="ARBA00023163"/>
    </source>
</evidence>
<proteinExistence type="predicted"/>
<dbReference type="GO" id="GO:0003677">
    <property type="term" value="F:DNA binding"/>
    <property type="evidence" value="ECO:0007669"/>
    <property type="project" value="UniProtKB-KW"/>
</dbReference>
<dbReference type="InterPro" id="IPR018356">
    <property type="entry name" value="Tscrpt_reg_HTH_DeoR_CS"/>
</dbReference>
<dbReference type="InterPro" id="IPR013196">
    <property type="entry name" value="HTH_11"/>
</dbReference>
<dbReference type="AlphaFoldDB" id="A0A0U1NZC3"/>
<feature type="domain" description="HTH deoR-type" evidence="4">
    <location>
        <begin position="2"/>
        <end position="57"/>
    </location>
</feature>
<dbReference type="Pfam" id="PF08279">
    <property type="entry name" value="HTH_11"/>
    <property type="match status" value="1"/>
</dbReference>
<evidence type="ECO:0000313" key="6">
    <source>
        <dbReference type="Proteomes" id="UP000199087"/>
    </source>
</evidence>
<dbReference type="RefSeq" id="WP_090635808.1">
    <property type="nucleotide sequence ID" value="NZ_CVRB01000003.1"/>
</dbReference>
<dbReference type="InterPro" id="IPR026881">
    <property type="entry name" value="WYL_dom"/>
</dbReference>
<accession>A0A0U1NZC3</accession>
<dbReference type="Pfam" id="PF25583">
    <property type="entry name" value="WCX"/>
    <property type="match status" value="1"/>
</dbReference>
<dbReference type="InterPro" id="IPR028349">
    <property type="entry name" value="PafC-like"/>
</dbReference>
<dbReference type="PROSITE" id="PS52050">
    <property type="entry name" value="WYL"/>
    <property type="match status" value="1"/>
</dbReference>
<keyword evidence="3" id="KW-0804">Transcription</keyword>
<dbReference type="InterPro" id="IPR051534">
    <property type="entry name" value="CBASS_pafABC_assoc_protein"/>
</dbReference>
<dbReference type="InterPro" id="IPR057727">
    <property type="entry name" value="WCX_dom"/>
</dbReference>
<organism evidence="5 6">
    <name type="scientific">Neobacillus massiliamazoniensis</name>
    <dbReference type="NCBI Taxonomy" id="1499688"/>
    <lineage>
        <taxon>Bacteria</taxon>
        <taxon>Bacillati</taxon>
        <taxon>Bacillota</taxon>
        <taxon>Bacilli</taxon>
        <taxon>Bacillales</taxon>
        <taxon>Bacillaceae</taxon>
        <taxon>Neobacillus</taxon>
    </lineage>
</organism>
<dbReference type="PROSITE" id="PS00894">
    <property type="entry name" value="HTH_DEOR_1"/>
    <property type="match status" value="1"/>
</dbReference>
<dbReference type="STRING" id="1499688.BN000_03347"/>
<keyword evidence="6" id="KW-1185">Reference proteome</keyword>
<dbReference type="PIRSF" id="PIRSF016838">
    <property type="entry name" value="PafC"/>
    <property type="match status" value="1"/>
</dbReference>
<evidence type="ECO:0000313" key="5">
    <source>
        <dbReference type="EMBL" id="CRK83379.1"/>
    </source>
</evidence>
<protein>
    <submittedName>
        <fullName evidence="5">DNA-binding protein</fullName>
    </submittedName>
</protein>
<reference evidence="6" key="1">
    <citation type="submission" date="2015-05" db="EMBL/GenBank/DDBJ databases">
        <authorList>
            <person name="Urmite Genomes"/>
        </authorList>
    </citation>
    <scope>NUCLEOTIDE SEQUENCE [LARGE SCALE GENOMIC DNA]</scope>
    <source>
        <strain evidence="6">LF1</strain>
    </source>
</reference>
<sequence>MRADRLISILLLLQHKKKLTTRELAKDLEVTERTIHRDMEALSAAGIPVVAERGKAGGWRLLKQYRTNLTGMKANEIKSLFISPSFQLLTDLGLTKDWYEARQKILASIPSSFQINADDIWNRIHVDTSAWRQSTEKMESFKILQQAIWEDRKLQLNYERADGEYVERDVNPLGLVAKGSTWYLIALSKDQIRNYRASRIKSALLMSETFTRPNDFNLAQYWNSSTQEFIKNLPRYEVDVEVSPIIVQRIKFTGRFVQILKIESPIENGWTPIKLCFDTEQEAKEYILGFGNQIKIIRPNTLKQVIFDMARAVIDFYDQENQMENKMS</sequence>
<evidence type="ECO:0000256" key="1">
    <source>
        <dbReference type="ARBA" id="ARBA00023015"/>
    </source>
</evidence>
<name>A0A0U1NZC3_9BACI</name>
<gene>
    <name evidence="5" type="ORF">BN000_03347</name>
</gene>
<dbReference type="SUPFAM" id="SSF46785">
    <property type="entry name" value="Winged helix' DNA-binding domain"/>
    <property type="match status" value="1"/>
</dbReference>
<dbReference type="Pfam" id="PF13280">
    <property type="entry name" value="WYL"/>
    <property type="match status" value="1"/>
</dbReference>